<feature type="region of interest" description="Disordered" evidence="1">
    <location>
        <begin position="390"/>
        <end position="409"/>
    </location>
</feature>
<dbReference type="Proteomes" id="UP001231189">
    <property type="component" value="Unassembled WGS sequence"/>
</dbReference>
<gene>
    <name evidence="3" type="ORF">QYE76_039967</name>
</gene>
<dbReference type="InterPro" id="IPR018289">
    <property type="entry name" value="MULE_transposase_dom"/>
</dbReference>
<sequence length="571" mass="64582">MEDQYMEDIAFARFDDTDDEERNENNDNLVLADYEGDDLPTIEWNRDDPQLAAGTIKKNEEVHRCPPQGGEPEVKIKLAKTRWLADRILDWLRETPSLSPTALQKKMVEKFDIKVPYMRMFYAKEMALDKVNGPWNESFQLLYTFKVEVEMASPCSVVAIDKHTVPYKLKSGKVMHKECFRKAFVCFKACWKGFLDGCRPYLAVDATTLHGRFKGQLVAATPIDGHSWMFPVAYGVLEVESEESLTWFLQNLRDLIGHPIGLVIHTYACKGLESAVEAVFPGVEHRESHGMEDRAGAANSEENEAVIQHEEIEAAIQHEEIEAAIQHEEIEAAIQHEEIEAAIQREEIEPMDRELLEPMSLEEREKYERDCLEFTSAQLGANFKEQIAEEKAQASQKKKKKNKKEGKRKVDIGNIPGRVTRNLLMMKNTKTAVMPTVVIDGKIIEAIAYNITPIQPSMSEPVDVSLPLPSSDRLLMKDTKTADVPTVVIDATNIEAITYNIASMAQIQPSMLEPVDVSLPVPRVQIDAKTIEAIVYNRTAKPPIQPSADPSLMKYTKTAAVPDSWHRCHEH</sequence>
<name>A0AAD8TAQ6_LOLMU</name>
<feature type="compositionally biased region" description="Basic residues" evidence="1">
    <location>
        <begin position="396"/>
        <end position="407"/>
    </location>
</feature>
<evidence type="ECO:0000259" key="2">
    <source>
        <dbReference type="Pfam" id="PF10551"/>
    </source>
</evidence>
<dbReference type="AlphaFoldDB" id="A0AAD8TAQ6"/>
<keyword evidence="4" id="KW-1185">Reference proteome</keyword>
<evidence type="ECO:0000256" key="1">
    <source>
        <dbReference type="SAM" id="MobiDB-lite"/>
    </source>
</evidence>
<dbReference type="EMBL" id="JAUUTY010000002">
    <property type="protein sequence ID" value="KAK1679119.1"/>
    <property type="molecule type" value="Genomic_DNA"/>
</dbReference>
<evidence type="ECO:0000313" key="4">
    <source>
        <dbReference type="Proteomes" id="UP001231189"/>
    </source>
</evidence>
<comment type="caution">
    <text evidence="3">The sequence shown here is derived from an EMBL/GenBank/DDBJ whole genome shotgun (WGS) entry which is preliminary data.</text>
</comment>
<feature type="domain" description="MULE transposase" evidence="2">
    <location>
        <begin position="202"/>
        <end position="286"/>
    </location>
</feature>
<dbReference type="PANTHER" id="PTHR31973">
    <property type="entry name" value="POLYPROTEIN, PUTATIVE-RELATED"/>
    <property type="match status" value="1"/>
</dbReference>
<organism evidence="3 4">
    <name type="scientific">Lolium multiflorum</name>
    <name type="common">Italian ryegrass</name>
    <name type="synonym">Lolium perenne subsp. multiflorum</name>
    <dbReference type="NCBI Taxonomy" id="4521"/>
    <lineage>
        <taxon>Eukaryota</taxon>
        <taxon>Viridiplantae</taxon>
        <taxon>Streptophyta</taxon>
        <taxon>Embryophyta</taxon>
        <taxon>Tracheophyta</taxon>
        <taxon>Spermatophyta</taxon>
        <taxon>Magnoliopsida</taxon>
        <taxon>Liliopsida</taxon>
        <taxon>Poales</taxon>
        <taxon>Poaceae</taxon>
        <taxon>BOP clade</taxon>
        <taxon>Pooideae</taxon>
        <taxon>Poodae</taxon>
        <taxon>Poeae</taxon>
        <taxon>Poeae Chloroplast Group 2 (Poeae type)</taxon>
        <taxon>Loliodinae</taxon>
        <taxon>Loliinae</taxon>
        <taxon>Lolium</taxon>
    </lineage>
</organism>
<accession>A0AAD8TAQ6</accession>
<protein>
    <recommendedName>
        <fullName evidence="2">MULE transposase domain-containing protein</fullName>
    </recommendedName>
</protein>
<dbReference type="Pfam" id="PF10551">
    <property type="entry name" value="MULE"/>
    <property type="match status" value="1"/>
</dbReference>
<reference evidence="3" key="1">
    <citation type="submission" date="2023-07" db="EMBL/GenBank/DDBJ databases">
        <title>A chromosome-level genome assembly of Lolium multiflorum.</title>
        <authorList>
            <person name="Chen Y."/>
            <person name="Copetti D."/>
            <person name="Kolliker R."/>
            <person name="Studer B."/>
        </authorList>
    </citation>
    <scope>NUCLEOTIDE SEQUENCE</scope>
    <source>
        <strain evidence="3">02402/16</strain>
        <tissue evidence="3">Leaf</tissue>
    </source>
</reference>
<dbReference type="PANTHER" id="PTHR31973:SF195">
    <property type="entry name" value="MUDR FAMILY TRANSPOSASE"/>
    <property type="match status" value="1"/>
</dbReference>
<proteinExistence type="predicted"/>
<evidence type="ECO:0000313" key="3">
    <source>
        <dbReference type="EMBL" id="KAK1679119.1"/>
    </source>
</evidence>